<evidence type="ECO:0000256" key="6">
    <source>
        <dbReference type="SAM" id="MobiDB-lite"/>
    </source>
</evidence>
<keyword evidence="2 5" id="KW-0863">Zinc-finger</keyword>
<keyword evidence="1" id="KW-0479">Metal-binding</keyword>
<dbReference type="AlphaFoldDB" id="A0AAY4E2Y7"/>
<keyword evidence="3" id="KW-0862">Zinc</keyword>
<dbReference type="SMART" id="SM00692">
    <property type="entry name" value="DM3"/>
    <property type="match status" value="1"/>
</dbReference>
<sequence length="535" mass="58963">MPRHCSAVGCNSRDTREARKSGITFHRLPKRGNPRRALWIINSHRKGPKGQGSWDPQSDYVYFCSRHFTAESFELPGVSGYRRVKEDAVPTIFETFSGRAGRKTQRRRSKATDEGKDSGDICKNSSKEAEPVGSSELPQSSLQDCQSAEEAGSGPSRSPPSPRPPSPSRYMRRLPPPPGFYLPKEHSYALLCPLVWRKRYDRAIDSLQKALRVLGTARRRENRLRLALLRLRESHLKSLVRMQEGGRSRDGRGGPGKVGVSQRGGGAARPGGPEDVEAEGTSEDLELSGEETRMWKSSVRPAARRAAGEEEEGCCFYCGRGGREDDGFRESGTRDRQRANSEDPGDKEDCKRGKRPSKRGRGQRSTEERADTATPANECFIYYSPVADGQDHTEVVSLEFLPAQVESGSEGPADFHDKRPLPLHTPAETDVTPQPAFASVAVQEAVAATYQLIQTSPALPQGVVLLPVVHGGERSSLTFTGLLEHADAQAIIVSGDQHAARQSNVRAAVVSRDVKERLKEHLEGFQLQLSNEFMD</sequence>
<feature type="domain" description="THAP-type" evidence="7">
    <location>
        <begin position="1"/>
        <end position="93"/>
    </location>
</feature>
<evidence type="ECO:0000313" key="9">
    <source>
        <dbReference type="Proteomes" id="UP000694580"/>
    </source>
</evidence>
<dbReference type="PANTHER" id="PTHR47502">
    <property type="entry name" value="THAP DOMAIN-CONTAINING PROTEIN 7"/>
    <property type="match status" value="1"/>
</dbReference>
<reference evidence="8" key="3">
    <citation type="submission" date="2025-09" db="UniProtKB">
        <authorList>
            <consortium name="Ensembl"/>
        </authorList>
    </citation>
    <scope>IDENTIFICATION</scope>
</reference>
<keyword evidence="4 5" id="KW-0238">DNA-binding</keyword>
<feature type="region of interest" description="Disordered" evidence="6">
    <location>
        <begin position="240"/>
        <end position="304"/>
    </location>
</feature>
<gene>
    <name evidence="8" type="primary">THAP7</name>
</gene>
<evidence type="ECO:0000256" key="5">
    <source>
        <dbReference type="PROSITE-ProRule" id="PRU00309"/>
    </source>
</evidence>
<feature type="region of interest" description="Disordered" evidence="6">
    <location>
        <begin position="325"/>
        <end position="372"/>
    </location>
</feature>
<feature type="compositionally biased region" description="Acidic residues" evidence="6">
    <location>
        <begin position="274"/>
        <end position="289"/>
    </location>
</feature>
<dbReference type="SUPFAM" id="SSF57716">
    <property type="entry name" value="Glucocorticoid receptor-like (DNA-binding domain)"/>
    <property type="match status" value="1"/>
</dbReference>
<reference evidence="8 9" key="1">
    <citation type="submission" date="2020-06" db="EMBL/GenBank/DDBJ databases">
        <authorList>
            <consortium name="Wellcome Sanger Institute Data Sharing"/>
        </authorList>
    </citation>
    <scope>NUCLEOTIDE SEQUENCE [LARGE SCALE GENOMIC DNA]</scope>
</reference>
<dbReference type="GO" id="GO:0003677">
    <property type="term" value="F:DNA binding"/>
    <property type="evidence" value="ECO:0007669"/>
    <property type="project" value="UniProtKB-UniRule"/>
</dbReference>
<feature type="compositionally biased region" description="Basic residues" evidence="6">
    <location>
        <begin position="100"/>
        <end position="109"/>
    </location>
</feature>
<feature type="compositionally biased region" description="Basic residues" evidence="6">
    <location>
        <begin position="352"/>
        <end position="362"/>
    </location>
</feature>
<dbReference type="InterPro" id="IPR026519">
    <property type="entry name" value="THAP7"/>
</dbReference>
<dbReference type="GO" id="GO:0006355">
    <property type="term" value="P:regulation of DNA-templated transcription"/>
    <property type="evidence" value="ECO:0007669"/>
    <property type="project" value="TreeGrafter"/>
</dbReference>
<proteinExistence type="predicted"/>
<evidence type="ECO:0000256" key="3">
    <source>
        <dbReference type="ARBA" id="ARBA00022833"/>
    </source>
</evidence>
<evidence type="ECO:0000259" key="7">
    <source>
        <dbReference type="PROSITE" id="PS50950"/>
    </source>
</evidence>
<evidence type="ECO:0000256" key="4">
    <source>
        <dbReference type="ARBA" id="ARBA00023125"/>
    </source>
</evidence>
<evidence type="ECO:0000256" key="2">
    <source>
        <dbReference type="ARBA" id="ARBA00022771"/>
    </source>
</evidence>
<protein>
    <recommendedName>
        <fullName evidence="7">THAP-type domain-containing protein</fullName>
    </recommendedName>
</protein>
<dbReference type="PANTHER" id="PTHR47502:SF1">
    <property type="entry name" value="THAP DOMAIN-CONTAINING PROTEIN 7"/>
    <property type="match status" value="1"/>
</dbReference>
<feature type="compositionally biased region" description="Pro residues" evidence="6">
    <location>
        <begin position="157"/>
        <end position="167"/>
    </location>
</feature>
<feature type="compositionally biased region" description="Polar residues" evidence="6">
    <location>
        <begin position="136"/>
        <end position="146"/>
    </location>
</feature>
<dbReference type="GO" id="GO:0005634">
    <property type="term" value="C:nucleus"/>
    <property type="evidence" value="ECO:0007669"/>
    <property type="project" value="TreeGrafter"/>
</dbReference>
<feature type="compositionally biased region" description="Gly residues" evidence="6">
    <location>
        <begin position="253"/>
        <end position="269"/>
    </location>
</feature>
<evidence type="ECO:0000313" key="8">
    <source>
        <dbReference type="Ensembl" id="ENSDCDP00010051993.1"/>
    </source>
</evidence>
<dbReference type="Ensembl" id="ENSDCDT00010062463.1">
    <property type="protein sequence ID" value="ENSDCDP00010051993.1"/>
    <property type="gene ID" value="ENSDCDG00010030483.1"/>
</dbReference>
<organism evidence="8 9">
    <name type="scientific">Denticeps clupeoides</name>
    <name type="common">denticle herring</name>
    <dbReference type="NCBI Taxonomy" id="299321"/>
    <lineage>
        <taxon>Eukaryota</taxon>
        <taxon>Metazoa</taxon>
        <taxon>Chordata</taxon>
        <taxon>Craniata</taxon>
        <taxon>Vertebrata</taxon>
        <taxon>Euteleostomi</taxon>
        <taxon>Actinopterygii</taxon>
        <taxon>Neopterygii</taxon>
        <taxon>Teleostei</taxon>
        <taxon>Clupei</taxon>
        <taxon>Clupeiformes</taxon>
        <taxon>Denticipitoidei</taxon>
        <taxon>Denticipitidae</taxon>
        <taxon>Denticeps</taxon>
    </lineage>
</organism>
<dbReference type="PROSITE" id="PS50950">
    <property type="entry name" value="ZF_THAP"/>
    <property type="match status" value="1"/>
</dbReference>
<reference evidence="8" key="2">
    <citation type="submission" date="2025-08" db="UniProtKB">
        <authorList>
            <consortium name="Ensembl"/>
        </authorList>
    </citation>
    <scope>IDENTIFICATION</scope>
</reference>
<dbReference type="Proteomes" id="UP000694580">
    <property type="component" value="Chromosome 20"/>
</dbReference>
<feature type="compositionally biased region" description="Basic and acidic residues" evidence="6">
    <location>
        <begin position="325"/>
        <end position="341"/>
    </location>
</feature>
<dbReference type="GeneTree" id="ENSGT00730000111394"/>
<evidence type="ECO:0000256" key="1">
    <source>
        <dbReference type="ARBA" id="ARBA00022723"/>
    </source>
</evidence>
<keyword evidence="9" id="KW-1185">Reference proteome</keyword>
<dbReference type="SMART" id="SM00980">
    <property type="entry name" value="THAP"/>
    <property type="match status" value="1"/>
</dbReference>
<dbReference type="InterPro" id="IPR006612">
    <property type="entry name" value="THAP_Znf"/>
</dbReference>
<dbReference type="Pfam" id="PF05485">
    <property type="entry name" value="THAP"/>
    <property type="match status" value="1"/>
</dbReference>
<dbReference type="GO" id="GO:0008270">
    <property type="term" value="F:zinc ion binding"/>
    <property type="evidence" value="ECO:0007669"/>
    <property type="project" value="UniProtKB-KW"/>
</dbReference>
<accession>A0AAY4E2Y7</accession>
<feature type="region of interest" description="Disordered" evidence="6">
    <location>
        <begin position="96"/>
        <end position="175"/>
    </location>
</feature>
<feature type="compositionally biased region" description="Basic and acidic residues" evidence="6">
    <location>
        <begin position="110"/>
        <end position="130"/>
    </location>
</feature>
<name>A0AAY4E2Y7_9TELE</name>